<name>A0A4R1KYK0_9PAST</name>
<dbReference type="Pfam" id="PF13091">
    <property type="entry name" value="PLDc_2"/>
    <property type="match status" value="2"/>
</dbReference>
<dbReference type="GO" id="GO:0032049">
    <property type="term" value="P:cardiolipin biosynthetic process"/>
    <property type="evidence" value="ECO:0007669"/>
    <property type="project" value="UniProtKB-UniRule"/>
</dbReference>
<dbReference type="InterPro" id="IPR027379">
    <property type="entry name" value="CLS_N"/>
</dbReference>
<dbReference type="PROSITE" id="PS50035">
    <property type="entry name" value="PLD"/>
    <property type="match status" value="2"/>
</dbReference>
<feature type="transmembrane region" description="Helical" evidence="13">
    <location>
        <begin position="6"/>
        <end position="24"/>
    </location>
</feature>
<comment type="subcellular location">
    <subcellularLocation>
        <location evidence="1">Cell membrane</location>
        <topology evidence="1">Multi-pass membrane protein</topology>
    </subcellularLocation>
</comment>
<organism evidence="15 16">
    <name type="scientific">Lonepinella koalarum</name>
    <dbReference type="NCBI Taxonomy" id="53417"/>
    <lineage>
        <taxon>Bacteria</taxon>
        <taxon>Pseudomonadati</taxon>
        <taxon>Pseudomonadota</taxon>
        <taxon>Gammaproteobacteria</taxon>
        <taxon>Pasteurellales</taxon>
        <taxon>Pasteurellaceae</taxon>
        <taxon>Lonepinella</taxon>
    </lineage>
</organism>
<evidence type="ECO:0000256" key="8">
    <source>
        <dbReference type="ARBA" id="ARBA00023098"/>
    </source>
</evidence>
<dbReference type="SUPFAM" id="SSF56024">
    <property type="entry name" value="Phospholipase D/nuclease"/>
    <property type="match status" value="2"/>
</dbReference>
<evidence type="ECO:0000259" key="14">
    <source>
        <dbReference type="PROSITE" id="PS50035"/>
    </source>
</evidence>
<dbReference type="GO" id="GO:0008808">
    <property type="term" value="F:cardiolipin synthase activity"/>
    <property type="evidence" value="ECO:0007669"/>
    <property type="project" value="UniProtKB-UniRule"/>
</dbReference>
<keyword evidence="11" id="KW-1208">Phospholipid metabolism</keyword>
<evidence type="ECO:0000256" key="2">
    <source>
        <dbReference type="ARBA" id="ARBA00022475"/>
    </source>
</evidence>
<dbReference type="GO" id="GO:0005886">
    <property type="term" value="C:plasma membrane"/>
    <property type="evidence" value="ECO:0007669"/>
    <property type="project" value="UniProtKB-SubCell"/>
</dbReference>
<keyword evidence="8" id="KW-0443">Lipid metabolism</keyword>
<sequence>MDFTLIGTILYFSLTLVYAIRILYKQRNSGSALAWLFLIFGFPVGGIALYSLLGEPRLGNQRAKRNAELQGLYQQFDAHFPKNQFWHRKQDLPLTYQGISQAAATDGGFDVTNGNDLTLLSTTDEILTAMLADIQAAEHSCLLAFYIIEPTGRIETLLNTLLEATKRGVDVVILADAVGSSRFFRSHYPKILAAAGVRVQAMLPVGLLKSFFVRSDLRNHRKIMIVDQKIAYTGSFNLVDPKHFKQHSGVGEWIDVMMRCRGVVVLELTAVFFSDFYLENDLPTVDIEQQLQQLAHQTVPKLNDYHTHDNALVQVVPSSPEQRDKVIYQCILAALYQAKHKIIITTPYFVPDDNLLTALINAAKRGIDITLILPKKSDSRLVHYASRAHYPALLAAGVKIALFQDGLLHAKLLSIDDDFTLFGTVNMDLRSMFLNLEISLAIYDHNTSQTVQVLQQYYLNHSQWVNNDKWQRRSSWWGVVENAVRLVSPLL</sequence>
<accession>A0A4R1KYK0</accession>
<evidence type="ECO:0000256" key="3">
    <source>
        <dbReference type="ARBA" id="ARBA00022516"/>
    </source>
</evidence>
<evidence type="ECO:0000256" key="4">
    <source>
        <dbReference type="ARBA" id="ARBA00022679"/>
    </source>
</evidence>
<keyword evidence="3" id="KW-0444">Lipid biosynthesis</keyword>
<keyword evidence="5 13" id="KW-0812">Transmembrane</keyword>
<dbReference type="EMBL" id="SMGJ01000002">
    <property type="protein sequence ID" value="TCK70585.1"/>
    <property type="molecule type" value="Genomic_DNA"/>
</dbReference>
<keyword evidence="2" id="KW-1003">Cell membrane</keyword>
<reference evidence="15 16" key="1">
    <citation type="submission" date="2019-03" db="EMBL/GenBank/DDBJ databases">
        <title>Genomic Encyclopedia of Type Strains, Phase IV (KMG-IV): sequencing the most valuable type-strain genomes for metagenomic binning, comparative biology and taxonomic classification.</title>
        <authorList>
            <person name="Goeker M."/>
        </authorList>
    </citation>
    <scope>NUCLEOTIDE SEQUENCE [LARGE SCALE GENOMIC DNA]</scope>
    <source>
        <strain evidence="15 16">DSM 10053</strain>
    </source>
</reference>
<keyword evidence="10" id="KW-0594">Phospholipid biosynthesis</keyword>
<keyword evidence="7 13" id="KW-1133">Transmembrane helix</keyword>
<evidence type="ECO:0000256" key="12">
    <source>
        <dbReference type="NCBIfam" id="TIGR04265"/>
    </source>
</evidence>
<evidence type="ECO:0000256" key="11">
    <source>
        <dbReference type="ARBA" id="ARBA00023264"/>
    </source>
</evidence>
<evidence type="ECO:0000256" key="10">
    <source>
        <dbReference type="ARBA" id="ARBA00023209"/>
    </source>
</evidence>
<evidence type="ECO:0000256" key="6">
    <source>
        <dbReference type="ARBA" id="ARBA00022737"/>
    </source>
</evidence>
<dbReference type="InterPro" id="IPR022924">
    <property type="entry name" value="Cardiolipin_synthase"/>
</dbReference>
<evidence type="ECO:0000256" key="1">
    <source>
        <dbReference type="ARBA" id="ARBA00004651"/>
    </source>
</evidence>
<keyword evidence="16" id="KW-1185">Reference proteome</keyword>
<evidence type="ECO:0000256" key="13">
    <source>
        <dbReference type="SAM" id="Phobius"/>
    </source>
</evidence>
<dbReference type="Gene3D" id="3.30.870.10">
    <property type="entry name" value="Endonuclease Chain A"/>
    <property type="match status" value="2"/>
</dbReference>
<protein>
    <recommendedName>
        <fullName evidence="12">Cardiolipin synthase</fullName>
        <ecNumber evidence="12">2.7.8.-</ecNumber>
    </recommendedName>
</protein>
<dbReference type="OrthoDB" id="9814092at2"/>
<dbReference type="NCBIfam" id="TIGR04265">
    <property type="entry name" value="bac_cardiolipin"/>
    <property type="match status" value="1"/>
</dbReference>
<evidence type="ECO:0000313" key="15">
    <source>
        <dbReference type="EMBL" id="TCK70585.1"/>
    </source>
</evidence>
<evidence type="ECO:0000256" key="7">
    <source>
        <dbReference type="ARBA" id="ARBA00022989"/>
    </source>
</evidence>
<evidence type="ECO:0000256" key="5">
    <source>
        <dbReference type="ARBA" id="ARBA00022692"/>
    </source>
</evidence>
<dbReference type="Proteomes" id="UP000295496">
    <property type="component" value="Unassembled WGS sequence"/>
</dbReference>
<dbReference type="PANTHER" id="PTHR21248:SF22">
    <property type="entry name" value="PHOSPHOLIPASE D"/>
    <property type="match status" value="1"/>
</dbReference>
<feature type="domain" description="PLD phosphodiesterase" evidence="14">
    <location>
        <begin position="404"/>
        <end position="431"/>
    </location>
</feature>
<evidence type="ECO:0000256" key="9">
    <source>
        <dbReference type="ARBA" id="ARBA00023136"/>
    </source>
</evidence>
<dbReference type="PANTHER" id="PTHR21248">
    <property type="entry name" value="CARDIOLIPIN SYNTHASE"/>
    <property type="match status" value="1"/>
</dbReference>
<keyword evidence="9 13" id="KW-0472">Membrane</keyword>
<dbReference type="RefSeq" id="WP_132300889.1">
    <property type="nucleotide sequence ID" value="NZ_CP170642.1"/>
</dbReference>
<keyword evidence="4" id="KW-0808">Transferase</keyword>
<dbReference type="AlphaFoldDB" id="A0A4R1KYK0"/>
<dbReference type="InterPro" id="IPR001736">
    <property type="entry name" value="PLipase_D/transphosphatidylase"/>
</dbReference>
<comment type="caution">
    <text evidence="15">The sequence shown here is derived from an EMBL/GenBank/DDBJ whole genome shotgun (WGS) entry which is preliminary data.</text>
</comment>
<dbReference type="EC" id="2.7.8.-" evidence="12"/>
<gene>
    <name evidence="15" type="ORF">EV692_0866</name>
</gene>
<dbReference type="Pfam" id="PF13396">
    <property type="entry name" value="PLDc_N"/>
    <property type="match status" value="1"/>
</dbReference>
<dbReference type="InterPro" id="IPR025202">
    <property type="entry name" value="PLD-like_dom"/>
</dbReference>
<dbReference type="SMART" id="SM00155">
    <property type="entry name" value="PLDc"/>
    <property type="match status" value="2"/>
</dbReference>
<proteinExistence type="predicted"/>
<feature type="transmembrane region" description="Helical" evidence="13">
    <location>
        <begin position="33"/>
        <end position="53"/>
    </location>
</feature>
<feature type="domain" description="PLD phosphodiesterase" evidence="14">
    <location>
        <begin position="215"/>
        <end position="242"/>
    </location>
</feature>
<keyword evidence="6" id="KW-0677">Repeat</keyword>
<evidence type="ECO:0000313" key="16">
    <source>
        <dbReference type="Proteomes" id="UP000295496"/>
    </source>
</evidence>